<protein>
    <recommendedName>
        <fullName evidence="9">Solute carrier family 23 member 2</fullName>
    </recommendedName>
</protein>
<evidence type="ECO:0000256" key="3">
    <source>
        <dbReference type="ARBA" id="ARBA00022692"/>
    </source>
</evidence>
<feature type="transmembrane region" description="Helical" evidence="6">
    <location>
        <begin position="202"/>
        <end position="224"/>
    </location>
</feature>
<dbReference type="Proteomes" id="UP001217089">
    <property type="component" value="Unassembled WGS sequence"/>
</dbReference>
<dbReference type="Pfam" id="PF00860">
    <property type="entry name" value="Xan_ur_permease"/>
    <property type="match status" value="1"/>
</dbReference>
<evidence type="ECO:0008006" key="9">
    <source>
        <dbReference type="Google" id="ProtNLM"/>
    </source>
</evidence>
<sequence>MTSLNPDRCNLHIPELNGNVTINNATSNETLLEAASMNLIEKNIRAMQGSLIAAGAIHCLVGVTGLVGLLLRFIGPVTIVPTVLLTGLYITRATTDFAKVHWGVSAATAMLALILSLYLGNYKTPVPVWTRSKGFHVTRYPLHQAFSILIAMLFGWILSAILTAAGAFSEDPKSSDHLARTDARTDILHRAHWFYVPYPGQFGMISFSVPIFVAFLIATITSIFDSIGDYYACAKMCKVPPPPSHGVNRGTLIEGFCSAVSGAVGCGHATTTYGGNIGAIGVTRVASRDVFYGVAIIYILFGIIGKFSAIFITIPYPVLGGALIVMYGMYNGVVLSNLQVISLTSTRNLAIIGTGLLVGLMVPYYIENNKGDISTGDPEKDNIIKMLLANPNLAGGLFSCILDNTIPGTKDERGINAWRRIGDDLIKSGEYAEGNEVYEPLLPRRVKSARIVRYLPFLKYTPKNNENKPATNDSLLNPTE</sequence>
<organism evidence="7 8">
    <name type="scientific">Tegillarca granosa</name>
    <name type="common">Malaysian cockle</name>
    <name type="synonym">Anadara granosa</name>
    <dbReference type="NCBI Taxonomy" id="220873"/>
    <lineage>
        <taxon>Eukaryota</taxon>
        <taxon>Metazoa</taxon>
        <taxon>Spiralia</taxon>
        <taxon>Lophotrochozoa</taxon>
        <taxon>Mollusca</taxon>
        <taxon>Bivalvia</taxon>
        <taxon>Autobranchia</taxon>
        <taxon>Pteriomorphia</taxon>
        <taxon>Arcoida</taxon>
        <taxon>Arcoidea</taxon>
        <taxon>Arcidae</taxon>
        <taxon>Tegillarca</taxon>
    </lineage>
</organism>
<dbReference type="InterPro" id="IPR006043">
    <property type="entry name" value="NCS2"/>
</dbReference>
<evidence type="ECO:0000256" key="2">
    <source>
        <dbReference type="ARBA" id="ARBA00008821"/>
    </source>
</evidence>
<evidence type="ECO:0000256" key="6">
    <source>
        <dbReference type="SAM" id="Phobius"/>
    </source>
</evidence>
<comment type="caution">
    <text evidence="7">The sequence shown here is derived from an EMBL/GenBank/DDBJ whole genome shotgun (WGS) entry which is preliminary data.</text>
</comment>
<feature type="transmembrane region" description="Helical" evidence="6">
    <location>
        <begin position="100"/>
        <end position="121"/>
    </location>
</feature>
<feature type="transmembrane region" description="Helical" evidence="6">
    <location>
        <begin position="348"/>
        <end position="366"/>
    </location>
</feature>
<evidence type="ECO:0000256" key="5">
    <source>
        <dbReference type="ARBA" id="ARBA00023136"/>
    </source>
</evidence>
<evidence type="ECO:0000256" key="1">
    <source>
        <dbReference type="ARBA" id="ARBA00004141"/>
    </source>
</evidence>
<evidence type="ECO:0000313" key="8">
    <source>
        <dbReference type="Proteomes" id="UP001217089"/>
    </source>
</evidence>
<evidence type="ECO:0000313" key="7">
    <source>
        <dbReference type="EMBL" id="KAJ8304046.1"/>
    </source>
</evidence>
<feature type="transmembrane region" description="Helical" evidence="6">
    <location>
        <begin position="142"/>
        <end position="168"/>
    </location>
</feature>
<dbReference type="EMBL" id="JARBDR010000903">
    <property type="protein sequence ID" value="KAJ8304046.1"/>
    <property type="molecule type" value="Genomic_DNA"/>
</dbReference>
<feature type="transmembrane region" description="Helical" evidence="6">
    <location>
        <begin position="318"/>
        <end position="336"/>
    </location>
</feature>
<keyword evidence="4 6" id="KW-1133">Transmembrane helix</keyword>
<evidence type="ECO:0000256" key="4">
    <source>
        <dbReference type="ARBA" id="ARBA00022989"/>
    </source>
</evidence>
<dbReference type="PANTHER" id="PTHR11119">
    <property type="entry name" value="XANTHINE-URACIL / VITAMIN C PERMEASE FAMILY MEMBER"/>
    <property type="match status" value="1"/>
</dbReference>
<feature type="transmembrane region" description="Helical" evidence="6">
    <location>
        <begin position="51"/>
        <end position="80"/>
    </location>
</feature>
<proteinExistence type="inferred from homology"/>
<reference evidence="7 8" key="1">
    <citation type="submission" date="2022-12" db="EMBL/GenBank/DDBJ databases">
        <title>Chromosome-level genome of Tegillarca granosa.</title>
        <authorList>
            <person name="Kim J."/>
        </authorList>
    </citation>
    <scope>NUCLEOTIDE SEQUENCE [LARGE SCALE GENOMIC DNA]</scope>
    <source>
        <strain evidence="7">Teg-2019</strain>
        <tissue evidence="7">Adductor muscle</tissue>
    </source>
</reference>
<feature type="transmembrane region" description="Helical" evidence="6">
    <location>
        <begin position="290"/>
        <end position="312"/>
    </location>
</feature>
<gene>
    <name evidence="7" type="ORF">KUTeg_017629</name>
</gene>
<accession>A0ABQ9EJI5</accession>
<keyword evidence="3 6" id="KW-0812">Transmembrane</keyword>
<comment type="subcellular location">
    <subcellularLocation>
        <location evidence="1">Membrane</location>
        <topology evidence="1">Multi-pass membrane protein</topology>
    </subcellularLocation>
</comment>
<keyword evidence="8" id="KW-1185">Reference proteome</keyword>
<comment type="similarity">
    <text evidence="2">Belongs to the nucleobase:cation symporter-2 (NCS2) (TC 2.A.40) family.</text>
</comment>
<keyword evidence="5 6" id="KW-0472">Membrane</keyword>
<name>A0ABQ9EJI5_TEGGR</name>